<dbReference type="RefSeq" id="WP_061919051.1">
    <property type="nucleotide sequence ID" value="NZ_DF967971.1"/>
</dbReference>
<evidence type="ECO:0000313" key="1">
    <source>
        <dbReference type="EMBL" id="KPL70927.1"/>
    </source>
</evidence>
<dbReference type="AlphaFoldDB" id="A0A0P6X785"/>
<organism evidence="1 2">
    <name type="scientific">Bellilinea caldifistulae</name>
    <dbReference type="NCBI Taxonomy" id="360411"/>
    <lineage>
        <taxon>Bacteria</taxon>
        <taxon>Bacillati</taxon>
        <taxon>Chloroflexota</taxon>
        <taxon>Anaerolineae</taxon>
        <taxon>Anaerolineales</taxon>
        <taxon>Anaerolineaceae</taxon>
        <taxon>Bellilinea</taxon>
    </lineage>
</organism>
<sequence>MAKITLWYPEERPSYAIYDWDGNLLEEGPMLTADEVYCDLCNAEVPLNPAPMIGSYVLCLDCLEKIEPSWRKQISPLLEMIWREQMASE</sequence>
<accession>A0A0P6X785</accession>
<dbReference type="EMBL" id="LGHJ01000028">
    <property type="protein sequence ID" value="KPL70927.1"/>
    <property type="molecule type" value="Genomic_DNA"/>
</dbReference>
<keyword evidence="2" id="KW-1185">Reference proteome</keyword>
<dbReference type="Proteomes" id="UP000050514">
    <property type="component" value="Unassembled WGS sequence"/>
</dbReference>
<protein>
    <submittedName>
        <fullName evidence="1">Uncharacterized protein</fullName>
    </submittedName>
</protein>
<comment type="caution">
    <text evidence="1">The sequence shown here is derived from an EMBL/GenBank/DDBJ whole genome shotgun (WGS) entry which is preliminary data.</text>
</comment>
<gene>
    <name evidence="1" type="ORF">AC812_16510</name>
</gene>
<dbReference type="OrthoDB" id="172422at2"/>
<proteinExistence type="predicted"/>
<evidence type="ECO:0000313" key="2">
    <source>
        <dbReference type="Proteomes" id="UP000050514"/>
    </source>
</evidence>
<reference evidence="1 2" key="1">
    <citation type="submission" date="2015-07" db="EMBL/GenBank/DDBJ databases">
        <title>Draft genome of Bellilinea caldifistulae DSM 17877.</title>
        <authorList>
            <person name="Hemp J."/>
            <person name="Ward L.M."/>
            <person name="Pace L.A."/>
            <person name="Fischer W.W."/>
        </authorList>
    </citation>
    <scope>NUCLEOTIDE SEQUENCE [LARGE SCALE GENOMIC DNA]</scope>
    <source>
        <strain evidence="1 2">GOMI-1</strain>
    </source>
</reference>
<name>A0A0P6X785_9CHLR</name>
<dbReference type="STRING" id="360411.AC812_16510"/>